<dbReference type="EnsemblFungi" id="MAPG_03404T0">
    <property type="protein sequence ID" value="MAPG_03404T0"/>
    <property type="gene ID" value="MAPG_03404"/>
</dbReference>
<dbReference type="OrthoDB" id="5120070at2759"/>
<dbReference type="eggNOG" id="ENOG502RN48">
    <property type="taxonomic scope" value="Eukaryota"/>
</dbReference>
<reference evidence="4" key="2">
    <citation type="submission" date="2010-05" db="EMBL/GenBank/DDBJ databases">
        <title>The genome sequence of Magnaporthe poae strain ATCC 64411.</title>
        <authorList>
            <person name="Ma L.-J."/>
            <person name="Dead R."/>
            <person name="Young S."/>
            <person name="Zeng Q."/>
            <person name="Koehrsen M."/>
            <person name="Alvarado L."/>
            <person name="Berlin A."/>
            <person name="Chapman S.B."/>
            <person name="Chen Z."/>
            <person name="Freedman E."/>
            <person name="Gellesch M."/>
            <person name="Goldberg J."/>
            <person name="Griggs A."/>
            <person name="Gujja S."/>
            <person name="Heilman E.R."/>
            <person name="Heiman D."/>
            <person name="Hepburn T."/>
            <person name="Howarth C."/>
            <person name="Jen D."/>
            <person name="Larson L."/>
            <person name="Mehta T."/>
            <person name="Neiman D."/>
            <person name="Pearson M."/>
            <person name="Roberts A."/>
            <person name="Saif S."/>
            <person name="Shea T."/>
            <person name="Shenoy N."/>
            <person name="Sisk P."/>
            <person name="Stolte C."/>
            <person name="Sykes S."/>
            <person name="Walk T."/>
            <person name="White J."/>
            <person name="Yandava C."/>
            <person name="Haas B."/>
            <person name="Nusbaum C."/>
            <person name="Birren B."/>
        </authorList>
    </citation>
    <scope>NUCLEOTIDE SEQUENCE [LARGE SCALE GENOMIC DNA]</scope>
    <source>
        <strain evidence="4">ATCC 64411 / 73-15</strain>
    </source>
</reference>
<evidence type="ECO:0000313" key="3">
    <source>
        <dbReference type="EnsemblFungi" id="MAPG_03404T0"/>
    </source>
</evidence>
<dbReference type="AlphaFoldDB" id="A0A0C4DTX5"/>
<accession>A0A0C4DTX5</accession>
<gene>
    <name evidence="2" type="ORF">MAPG_03404</name>
</gene>
<sequence>MFIQDHDTPAAEENKSSSSSGSPAKMTTQRVDEHKLLISRPLLQSRTRHWESFLDQLVAEIWVDHGCQPSSGAHFTTLRIGVRQYVVFNGAPAAADAQHDAGLPWQTLPRYVPTVTGVPLRCQVLVVSTNPTTESGGVGGGSAIYSAWLRERCGPEPDAIAGFRFPALGHGWSLRSVLQALRDDPFVRAVSLPAGHRGDLLNFRPAPYARGHRDLVSQWMIRLNAAGIISLTFDEQQLHDGLPAVEVLAPNKRFEEIINYVFRWSDAGPLGYFAEAGRLPIRPGWFLDPRFVRALSPDIVVEDELSGYPDAYNKGKAVAARR</sequence>
<reference evidence="2" key="3">
    <citation type="submission" date="2011-03" db="EMBL/GenBank/DDBJ databases">
        <title>Annotation of Magnaporthe poae ATCC 64411.</title>
        <authorList>
            <person name="Ma L.-J."/>
            <person name="Dead R."/>
            <person name="Young S.K."/>
            <person name="Zeng Q."/>
            <person name="Gargeya S."/>
            <person name="Fitzgerald M."/>
            <person name="Haas B."/>
            <person name="Abouelleil A."/>
            <person name="Alvarado L."/>
            <person name="Arachchi H.M."/>
            <person name="Berlin A."/>
            <person name="Brown A."/>
            <person name="Chapman S.B."/>
            <person name="Chen Z."/>
            <person name="Dunbar C."/>
            <person name="Freedman E."/>
            <person name="Gearin G."/>
            <person name="Gellesch M."/>
            <person name="Goldberg J."/>
            <person name="Griggs A."/>
            <person name="Gujja S."/>
            <person name="Heiman D."/>
            <person name="Howarth C."/>
            <person name="Larson L."/>
            <person name="Lui A."/>
            <person name="MacDonald P.J.P."/>
            <person name="Mehta T."/>
            <person name="Montmayeur A."/>
            <person name="Murphy C."/>
            <person name="Neiman D."/>
            <person name="Pearson M."/>
            <person name="Priest M."/>
            <person name="Roberts A."/>
            <person name="Saif S."/>
            <person name="Shea T."/>
            <person name="Shenoy N."/>
            <person name="Sisk P."/>
            <person name="Stolte C."/>
            <person name="Sykes S."/>
            <person name="Yandava C."/>
            <person name="Wortman J."/>
            <person name="Nusbaum C."/>
            <person name="Birren B."/>
        </authorList>
    </citation>
    <scope>NUCLEOTIDE SEQUENCE</scope>
    <source>
        <strain evidence="2">ATCC 64411</strain>
    </source>
</reference>
<keyword evidence="4" id="KW-1185">Reference proteome</keyword>
<protein>
    <submittedName>
        <fullName evidence="2 3">Uncharacterized protein</fullName>
    </submittedName>
</protein>
<reference evidence="3" key="5">
    <citation type="submission" date="2015-06" db="UniProtKB">
        <authorList>
            <consortium name="EnsemblFungi"/>
        </authorList>
    </citation>
    <scope>IDENTIFICATION</scope>
    <source>
        <strain evidence="3">ATCC 64411</strain>
    </source>
</reference>
<dbReference type="EMBL" id="ADBL01000817">
    <property type="status" value="NOT_ANNOTATED_CDS"/>
    <property type="molecule type" value="Genomic_DNA"/>
</dbReference>
<evidence type="ECO:0000256" key="1">
    <source>
        <dbReference type="SAM" id="MobiDB-lite"/>
    </source>
</evidence>
<feature type="region of interest" description="Disordered" evidence="1">
    <location>
        <begin position="1"/>
        <end position="31"/>
    </location>
</feature>
<reference evidence="3" key="4">
    <citation type="journal article" date="2015" name="G3 (Bethesda)">
        <title>Genome sequences of three phytopathogenic species of the Magnaporthaceae family of fungi.</title>
        <authorList>
            <person name="Okagaki L.H."/>
            <person name="Nunes C.C."/>
            <person name="Sailsbery J."/>
            <person name="Clay B."/>
            <person name="Brown D."/>
            <person name="John T."/>
            <person name="Oh Y."/>
            <person name="Young N."/>
            <person name="Fitzgerald M."/>
            <person name="Haas B.J."/>
            <person name="Zeng Q."/>
            <person name="Young S."/>
            <person name="Adiconis X."/>
            <person name="Fan L."/>
            <person name="Levin J.Z."/>
            <person name="Mitchell T.K."/>
            <person name="Okubara P.A."/>
            <person name="Farman M.L."/>
            <person name="Kohn L.M."/>
            <person name="Birren B."/>
            <person name="Ma L.-J."/>
            <person name="Dean R.A."/>
        </authorList>
    </citation>
    <scope>NUCLEOTIDE SEQUENCE</scope>
    <source>
        <strain evidence="3">ATCC 64411 / 73-15</strain>
    </source>
</reference>
<evidence type="ECO:0000313" key="4">
    <source>
        <dbReference type="Proteomes" id="UP000011715"/>
    </source>
</evidence>
<dbReference type="VEuPathDB" id="FungiDB:MAPG_03404"/>
<name>A0A0C4DTX5_MAGP6</name>
<reference evidence="2" key="1">
    <citation type="submission" date="2010-05" db="EMBL/GenBank/DDBJ databases">
        <title>The Genome Sequence of Magnaporthe poae strain ATCC 64411.</title>
        <authorList>
            <consortium name="The Broad Institute Genome Sequencing Platform"/>
            <consortium name="Broad Institute Genome Sequencing Center for Infectious Disease"/>
            <person name="Ma L.-J."/>
            <person name="Dead R."/>
            <person name="Young S."/>
            <person name="Zeng Q."/>
            <person name="Koehrsen M."/>
            <person name="Alvarado L."/>
            <person name="Berlin A."/>
            <person name="Chapman S.B."/>
            <person name="Chen Z."/>
            <person name="Freedman E."/>
            <person name="Gellesch M."/>
            <person name="Goldberg J."/>
            <person name="Griggs A."/>
            <person name="Gujja S."/>
            <person name="Heilman E.R."/>
            <person name="Heiman D."/>
            <person name="Hepburn T."/>
            <person name="Howarth C."/>
            <person name="Jen D."/>
            <person name="Larson L."/>
            <person name="Mehta T."/>
            <person name="Neiman D."/>
            <person name="Pearson M."/>
            <person name="Roberts A."/>
            <person name="Saif S."/>
            <person name="Shea T."/>
            <person name="Shenoy N."/>
            <person name="Sisk P."/>
            <person name="Stolte C."/>
            <person name="Sykes S."/>
            <person name="Walk T."/>
            <person name="White J."/>
            <person name="Yandava C."/>
            <person name="Haas B."/>
            <person name="Nusbaum C."/>
            <person name="Birren B."/>
        </authorList>
    </citation>
    <scope>NUCLEOTIDE SEQUENCE</scope>
    <source>
        <strain evidence="2">ATCC 64411</strain>
    </source>
</reference>
<proteinExistence type="predicted"/>
<dbReference type="Proteomes" id="UP000011715">
    <property type="component" value="Unassembled WGS sequence"/>
</dbReference>
<dbReference type="STRING" id="644358.A0A0C4DTX5"/>
<organism evidence="3 4">
    <name type="scientific">Magnaporthiopsis poae (strain ATCC 64411 / 73-15)</name>
    <name type="common">Kentucky bluegrass fungus</name>
    <name type="synonym">Magnaporthe poae</name>
    <dbReference type="NCBI Taxonomy" id="644358"/>
    <lineage>
        <taxon>Eukaryota</taxon>
        <taxon>Fungi</taxon>
        <taxon>Dikarya</taxon>
        <taxon>Ascomycota</taxon>
        <taxon>Pezizomycotina</taxon>
        <taxon>Sordariomycetes</taxon>
        <taxon>Sordariomycetidae</taxon>
        <taxon>Magnaporthales</taxon>
        <taxon>Magnaporthaceae</taxon>
        <taxon>Magnaporthiopsis</taxon>
    </lineage>
</organism>
<dbReference type="EMBL" id="GL876967">
    <property type="protein sequence ID" value="KLU84360.1"/>
    <property type="molecule type" value="Genomic_DNA"/>
</dbReference>
<evidence type="ECO:0000313" key="2">
    <source>
        <dbReference type="EMBL" id="KLU84360.1"/>
    </source>
</evidence>
<feature type="compositionally biased region" description="Basic and acidic residues" evidence="1">
    <location>
        <begin position="1"/>
        <end position="15"/>
    </location>
</feature>